<evidence type="ECO:0000256" key="4">
    <source>
        <dbReference type="ARBA" id="ARBA00022454"/>
    </source>
</evidence>
<feature type="domain" description="DNA/RNA-binding protein Alba-like" evidence="8">
    <location>
        <begin position="6"/>
        <end position="63"/>
    </location>
</feature>
<evidence type="ECO:0000313" key="9">
    <source>
        <dbReference type="EMBL" id="BDB97833.1"/>
    </source>
</evidence>
<dbReference type="AlphaFoldDB" id="A0AAQ4CPV2"/>
<keyword evidence="10" id="KW-1185">Reference proteome</keyword>
<sequence length="89" mass="10264">MSQKLNEVIVRRSKSVEDHVLDIIVMFNQGFDEIKLKGVGREISKAVDIYNSLKERLGDGIQLVGVETGSETKDRRRISYILLRLKRVY</sequence>
<dbReference type="InterPro" id="IPR013795">
    <property type="entry name" value="DNA/RNA-bd_Alba"/>
</dbReference>
<evidence type="ECO:0000259" key="8">
    <source>
        <dbReference type="Pfam" id="PF01918"/>
    </source>
</evidence>
<evidence type="ECO:0000256" key="2">
    <source>
        <dbReference type="ARBA" id="ARBA00004496"/>
    </source>
</evidence>
<gene>
    <name evidence="9" type="ORF">SACC_08500</name>
</gene>
<reference evidence="9 10" key="1">
    <citation type="journal article" date="2022" name="Microbiol. Resour. Announc.">
        <title>Complete Genome Sequence of the Hyperthermophilic and Acidophilic Archaeon Saccharolobus caldissimus Strain HS-3T.</title>
        <authorList>
            <person name="Sakai H.D."/>
            <person name="Kurosawa N."/>
        </authorList>
    </citation>
    <scope>NUCLEOTIDE SEQUENCE [LARGE SCALE GENOMIC DNA]</scope>
    <source>
        <strain evidence="9 10">JCM32116</strain>
    </source>
</reference>
<dbReference type="EMBL" id="AP025226">
    <property type="protein sequence ID" value="BDB97833.1"/>
    <property type="molecule type" value="Genomic_DNA"/>
</dbReference>
<comment type="similarity">
    <text evidence="3">Belongs to the histone-like Alba family.</text>
</comment>
<proteinExistence type="inferred from homology"/>
<evidence type="ECO:0000256" key="1">
    <source>
        <dbReference type="ARBA" id="ARBA00004286"/>
    </source>
</evidence>
<comment type="subcellular location">
    <subcellularLocation>
        <location evidence="1">Chromosome</location>
    </subcellularLocation>
    <subcellularLocation>
        <location evidence="2">Cytoplasm</location>
    </subcellularLocation>
</comment>
<evidence type="ECO:0000256" key="3">
    <source>
        <dbReference type="ARBA" id="ARBA00008018"/>
    </source>
</evidence>
<dbReference type="Pfam" id="PF01918">
    <property type="entry name" value="Alba"/>
    <property type="match status" value="1"/>
</dbReference>
<dbReference type="GeneID" id="68865591"/>
<dbReference type="PIRSF" id="PIRSF028732">
    <property type="entry name" value="Alba"/>
    <property type="match status" value="1"/>
</dbReference>
<keyword evidence="7 9" id="KW-0238">DNA-binding</keyword>
<dbReference type="RefSeq" id="WP_229571800.1">
    <property type="nucleotide sequence ID" value="NZ_AP025226.1"/>
</dbReference>
<dbReference type="InterPro" id="IPR036882">
    <property type="entry name" value="Alba-like_dom_sf"/>
</dbReference>
<name>A0AAQ4CPV2_9CREN</name>
<dbReference type="GO" id="GO:0003677">
    <property type="term" value="F:DNA binding"/>
    <property type="evidence" value="ECO:0007669"/>
    <property type="project" value="UniProtKB-KW"/>
</dbReference>
<dbReference type="GO" id="GO:0030261">
    <property type="term" value="P:chromosome condensation"/>
    <property type="evidence" value="ECO:0007669"/>
    <property type="project" value="UniProtKB-KW"/>
</dbReference>
<keyword evidence="4" id="KW-0158">Chromosome</keyword>
<evidence type="ECO:0000256" key="5">
    <source>
        <dbReference type="ARBA" id="ARBA00022490"/>
    </source>
</evidence>
<dbReference type="GO" id="GO:0005694">
    <property type="term" value="C:chromosome"/>
    <property type="evidence" value="ECO:0007669"/>
    <property type="project" value="UniProtKB-SubCell"/>
</dbReference>
<dbReference type="GO" id="GO:0003723">
    <property type="term" value="F:RNA binding"/>
    <property type="evidence" value="ECO:0007669"/>
    <property type="project" value="InterPro"/>
</dbReference>
<evidence type="ECO:0000256" key="6">
    <source>
        <dbReference type="ARBA" id="ARBA00023067"/>
    </source>
</evidence>
<accession>A0AAQ4CPV2</accession>
<dbReference type="Proteomes" id="UP001319921">
    <property type="component" value="Chromosome"/>
</dbReference>
<dbReference type="SUPFAM" id="SSF82704">
    <property type="entry name" value="AlbA-like"/>
    <property type="match status" value="1"/>
</dbReference>
<keyword evidence="5" id="KW-0963">Cytoplasm</keyword>
<protein>
    <submittedName>
        <fullName evidence="9">DNA-binding protein</fullName>
    </submittedName>
</protein>
<evidence type="ECO:0000256" key="7">
    <source>
        <dbReference type="ARBA" id="ARBA00023125"/>
    </source>
</evidence>
<organism evidence="9 10">
    <name type="scientific">Saccharolobus caldissimus</name>
    <dbReference type="NCBI Taxonomy" id="1702097"/>
    <lineage>
        <taxon>Archaea</taxon>
        <taxon>Thermoproteota</taxon>
        <taxon>Thermoprotei</taxon>
        <taxon>Sulfolobales</taxon>
        <taxon>Sulfolobaceae</taxon>
        <taxon>Saccharolobus</taxon>
    </lineage>
</organism>
<keyword evidence="6" id="KW-0226">DNA condensation</keyword>
<dbReference type="KEGG" id="scas:SACC_08500"/>
<dbReference type="GO" id="GO:0005737">
    <property type="term" value="C:cytoplasm"/>
    <property type="evidence" value="ECO:0007669"/>
    <property type="project" value="UniProtKB-SubCell"/>
</dbReference>
<dbReference type="Gene3D" id="3.30.110.20">
    <property type="entry name" value="Alba-like domain"/>
    <property type="match status" value="1"/>
</dbReference>
<evidence type="ECO:0000313" key="10">
    <source>
        <dbReference type="Proteomes" id="UP001319921"/>
    </source>
</evidence>
<dbReference type="InterPro" id="IPR002775">
    <property type="entry name" value="DNA/RNA-bd_Alba-like"/>
</dbReference>